<evidence type="ECO:0000313" key="1">
    <source>
        <dbReference type="EMBL" id="KIC74338.1"/>
    </source>
</evidence>
<evidence type="ECO:0000313" key="2">
    <source>
        <dbReference type="Proteomes" id="UP000031465"/>
    </source>
</evidence>
<accession>A0A0C1HIE0</accession>
<dbReference type="Proteomes" id="UP000031465">
    <property type="component" value="Unassembled WGS sequence"/>
</dbReference>
<sequence>MIFNLTQLIKLDLLGFHLLRKREPTYLLFIHNFFINFLNIIS</sequence>
<dbReference type="AlphaFoldDB" id="A0A0C1HIE0"/>
<proteinExistence type="predicted"/>
<gene>
    <name evidence="1" type="ORF">DB44_AL00320</name>
</gene>
<dbReference type="EMBL" id="JSAN01000011">
    <property type="protein sequence ID" value="KIC74338.1"/>
    <property type="molecule type" value="Genomic_DNA"/>
</dbReference>
<comment type="caution">
    <text evidence="1">The sequence shown here is derived from an EMBL/GenBank/DDBJ whole genome shotgun (WGS) entry which is preliminary data.</text>
</comment>
<name>A0A0C1HIE0_9BACT</name>
<protein>
    <submittedName>
        <fullName evidence="1">Uncharacterized protein</fullName>
    </submittedName>
</protein>
<reference evidence="1 2" key="1">
    <citation type="journal article" date="2014" name="Mol. Biol. Evol.">
        <title>Massive expansion of Ubiquitination-related gene families within the Chlamydiae.</title>
        <authorList>
            <person name="Domman D."/>
            <person name="Collingro A."/>
            <person name="Lagkouvardos I."/>
            <person name="Gehre L."/>
            <person name="Weinmaier T."/>
            <person name="Rattei T."/>
            <person name="Subtil A."/>
            <person name="Horn M."/>
        </authorList>
    </citation>
    <scope>NUCLEOTIDE SEQUENCE [LARGE SCALE GENOMIC DNA]</scope>
    <source>
        <strain evidence="1 2">EI2</strain>
    </source>
</reference>
<organism evidence="1 2">
    <name type="scientific">Candidatus Protochlamydia amoebophila</name>
    <dbReference type="NCBI Taxonomy" id="362787"/>
    <lineage>
        <taxon>Bacteria</taxon>
        <taxon>Pseudomonadati</taxon>
        <taxon>Chlamydiota</taxon>
        <taxon>Chlamydiia</taxon>
        <taxon>Parachlamydiales</taxon>
        <taxon>Parachlamydiaceae</taxon>
        <taxon>Candidatus Protochlamydia</taxon>
    </lineage>
</organism>